<proteinExistence type="predicted"/>
<gene>
    <name evidence="1" type="ORF">M9H77_10259</name>
</gene>
<protein>
    <submittedName>
        <fullName evidence="1">Uncharacterized protein</fullName>
    </submittedName>
</protein>
<evidence type="ECO:0000313" key="1">
    <source>
        <dbReference type="EMBL" id="KAI5679309.1"/>
    </source>
</evidence>
<organism evidence="1 2">
    <name type="scientific">Catharanthus roseus</name>
    <name type="common">Madagascar periwinkle</name>
    <name type="synonym">Vinca rosea</name>
    <dbReference type="NCBI Taxonomy" id="4058"/>
    <lineage>
        <taxon>Eukaryota</taxon>
        <taxon>Viridiplantae</taxon>
        <taxon>Streptophyta</taxon>
        <taxon>Embryophyta</taxon>
        <taxon>Tracheophyta</taxon>
        <taxon>Spermatophyta</taxon>
        <taxon>Magnoliopsida</taxon>
        <taxon>eudicotyledons</taxon>
        <taxon>Gunneridae</taxon>
        <taxon>Pentapetalae</taxon>
        <taxon>asterids</taxon>
        <taxon>lamiids</taxon>
        <taxon>Gentianales</taxon>
        <taxon>Apocynaceae</taxon>
        <taxon>Rauvolfioideae</taxon>
        <taxon>Vinceae</taxon>
        <taxon>Catharanthinae</taxon>
        <taxon>Catharanthus</taxon>
    </lineage>
</organism>
<evidence type="ECO:0000313" key="2">
    <source>
        <dbReference type="Proteomes" id="UP001060085"/>
    </source>
</evidence>
<name>A0ACC0C2Y1_CATRO</name>
<reference evidence="2" key="1">
    <citation type="journal article" date="2023" name="Nat. Plants">
        <title>Single-cell RNA sequencing provides a high-resolution roadmap for understanding the multicellular compartmentation of specialized metabolism.</title>
        <authorList>
            <person name="Sun S."/>
            <person name="Shen X."/>
            <person name="Li Y."/>
            <person name="Li Y."/>
            <person name="Wang S."/>
            <person name="Li R."/>
            <person name="Zhang H."/>
            <person name="Shen G."/>
            <person name="Guo B."/>
            <person name="Wei J."/>
            <person name="Xu J."/>
            <person name="St-Pierre B."/>
            <person name="Chen S."/>
            <person name="Sun C."/>
        </authorList>
    </citation>
    <scope>NUCLEOTIDE SEQUENCE [LARGE SCALE GENOMIC DNA]</scope>
</reference>
<keyword evidence="2" id="KW-1185">Reference proteome</keyword>
<accession>A0ACC0C2Y1</accession>
<dbReference type="EMBL" id="CM044702">
    <property type="protein sequence ID" value="KAI5679309.1"/>
    <property type="molecule type" value="Genomic_DNA"/>
</dbReference>
<comment type="caution">
    <text evidence="1">The sequence shown here is derived from an EMBL/GenBank/DDBJ whole genome shotgun (WGS) entry which is preliminary data.</text>
</comment>
<sequence>MFSTCLNEQPFWILLPLFIGSLYIFKNSILLLQWIFITFFRPTKNLKKTYGSWAVITGATDGIGKAFAFQLAQRGLNLILVGRNLQKLEQVSSSIRGRFPFTEIKFVVIEGLDVGILINNVGVTYPSARFFHEVNEEVWMNVVRVNIKGTTFITKSVLSRMVSRKQRGAIVNLGSGASIVVPSHPLYAIYAATKAYVDQLSRSLYVEYKERGIDVQCQVPLYVSTKMASRVALIEKSSFFVPSAEDYAQAAVRRLGYESRCTPWWTHSLQWTFASILPESILDGWRFSIGIHRRKASLLTSN</sequence>
<dbReference type="Proteomes" id="UP001060085">
    <property type="component" value="Linkage Group LG02"/>
</dbReference>